<gene>
    <name evidence="1" type="ORF">MM239_12345</name>
</gene>
<accession>A0ABS9V195</accession>
<proteinExistence type="predicted"/>
<sequence length="336" mass="40350">MKVERVNIGIPEKLKSKISWIDREYRLNILSFEPGGTDIVVEFTNGEVRGYDWVKYPGKYFKRIFEREYLSGKEIKDELAFFKTIVYRIFARKFKSENYNSEPFTEIWNSKNDNILPYNLLDSFTSEIYNNYKTIFLNNIDLAIQYISIHYPFDYSYLIENWELLEHGSAHYSVFISDIESVFYSSFGLSYNKNIRWNSKLRAKYNYGFRNLYIGRVEGTGFDPVEYDEQDYLDIIIPLDFEKEIQIRNYTSFLYWSEVTTRNLKSKDFLQFSESDRVSDECFTKKYDCLQFSEFKEIFENNRFTFLVNDSIWENTLKNIIDIDFCNTLLEVKKAK</sequence>
<evidence type="ECO:0000313" key="1">
    <source>
        <dbReference type="EMBL" id="MCH7410189.1"/>
    </source>
</evidence>
<dbReference type="EMBL" id="JAKZGP010000031">
    <property type="protein sequence ID" value="MCH7410189.1"/>
    <property type="molecule type" value="Genomic_DNA"/>
</dbReference>
<dbReference type="RefSeq" id="WP_241348557.1">
    <property type="nucleotide sequence ID" value="NZ_JAKZGP010000031.1"/>
</dbReference>
<protein>
    <submittedName>
        <fullName evidence="1">Uncharacterized protein</fullName>
    </submittedName>
</protein>
<reference evidence="1" key="1">
    <citation type="submission" date="2022-03" db="EMBL/GenBank/DDBJ databases">
        <title>De novo assembled genomes of Belliella spp. (Cyclobacteriaceae) strains.</title>
        <authorList>
            <person name="Szabo A."/>
            <person name="Korponai K."/>
            <person name="Felfoldi T."/>
        </authorList>
    </citation>
    <scope>NUCLEOTIDE SEQUENCE</scope>
    <source>
        <strain evidence="1">DSM 111904</strain>
    </source>
</reference>
<name>A0ABS9V195_9BACT</name>
<organism evidence="1 2">
    <name type="scientific">Belliella filtrata</name>
    <dbReference type="NCBI Taxonomy" id="2923435"/>
    <lineage>
        <taxon>Bacteria</taxon>
        <taxon>Pseudomonadati</taxon>
        <taxon>Bacteroidota</taxon>
        <taxon>Cytophagia</taxon>
        <taxon>Cytophagales</taxon>
        <taxon>Cyclobacteriaceae</taxon>
        <taxon>Belliella</taxon>
    </lineage>
</organism>
<comment type="caution">
    <text evidence="1">The sequence shown here is derived from an EMBL/GenBank/DDBJ whole genome shotgun (WGS) entry which is preliminary data.</text>
</comment>
<dbReference type="Proteomes" id="UP001165489">
    <property type="component" value="Unassembled WGS sequence"/>
</dbReference>
<keyword evidence="2" id="KW-1185">Reference proteome</keyword>
<evidence type="ECO:0000313" key="2">
    <source>
        <dbReference type="Proteomes" id="UP001165489"/>
    </source>
</evidence>